<organism evidence="2 3">
    <name type="scientific">Favolaschia claudopus</name>
    <dbReference type="NCBI Taxonomy" id="2862362"/>
    <lineage>
        <taxon>Eukaryota</taxon>
        <taxon>Fungi</taxon>
        <taxon>Dikarya</taxon>
        <taxon>Basidiomycota</taxon>
        <taxon>Agaricomycotina</taxon>
        <taxon>Agaricomycetes</taxon>
        <taxon>Agaricomycetidae</taxon>
        <taxon>Agaricales</taxon>
        <taxon>Marasmiineae</taxon>
        <taxon>Mycenaceae</taxon>
        <taxon>Favolaschia</taxon>
    </lineage>
</organism>
<proteinExistence type="predicted"/>
<feature type="transmembrane region" description="Helical" evidence="1">
    <location>
        <begin position="60"/>
        <end position="79"/>
    </location>
</feature>
<feature type="transmembrane region" description="Helical" evidence="1">
    <location>
        <begin position="85"/>
        <end position="106"/>
    </location>
</feature>
<dbReference type="Proteomes" id="UP001362999">
    <property type="component" value="Unassembled WGS sequence"/>
</dbReference>
<evidence type="ECO:0008006" key="4">
    <source>
        <dbReference type="Google" id="ProtNLM"/>
    </source>
</evidence>
<keyword evidence="1" id="KW-1133">Transmembrane helix</keyword>
<keyword evidence="1" id="KW-0472">Membrane</keyword>
<evidence type="ECO:0000313" key="2">
    <source>
        <dbReference type="EMBL" id="KAK7012597.1"/>
    </source>
</evidence>
<keyword evidence="1" id="KW-0812">Transmembrane</keyword>
<gene>
    <name evidence="2" type="ORF">R3P38DRAFT_3364393</name>
</gene>
<dbReference type="AlphaFoldDB" id="A0AAW0AIJ0"/>
<evidence type="ECO:0000256" key="1">
    <source>
        <dbReference type="SAM" id="Phobius"/>
    </source>
</evidence>
<dbReference type="EMBL" id="JAWWNJ010000064">
    <property type="protein sequence ID" value="KAK7012597.1"/>
    <property type="molecule type" value="Genomic_DNA"/>
</dbReference>
<comment type="caution">
    <text evidence="2">The sequence shown here is derived from an EMBL/GenBank/DDBJ whole genome shotgun (WGS) entry which is preliminary data.</text>
</comment>
<keyword evidence="3" id="KW-1185">Reference proteome</keyword>
<accession>A0AAW0AIJ0</accession>
<name>A0AAW0AIJ0_9AGAR</name>
<evidence type="ECO:0000313" key="3">
    <source>
        <dbReference type="Proteomes" id="UP001362999"/>
    </source>
</evidence>
<protein>
    <recommendedName>
        <fullName evidence="4">Vomeronasal type 2 receptor</fullName>
    </recommendedName>
</protein>
<feature type="transmembrane region" description="Helical" evidence="1">
    <location>
        <begin position="16"/>
        <end position="35"/>
    </location>
</feature>
<sequence>MAGVPSLNTSARTACILGFALNVVLTGLTAGRIVWIQRKSASTLSDDDVTRSRCTRATKIILESGLIYCVVALFIVVSFSINEEWLRIGFGLAAQLMNIVPTFTLVGSGKCYENNRVPFDKASAFSSTSACGGAIATTVVGGSYPAYYNGRSRSNILNEWINCTM</sequence>
<reference evidence="2 3" key="1">
    <citation type="journal article" date="2024" name="J Genomics">
        <title>Draft genome sequencing and assembly of Favolaschia claudopus CIRM-BRFM 2984 isolated from oak limbs.</title>
        <authorList>
            <person name="Navarro D."/>
            <person name="Drula E."/>
            <person name="Chaduli D."/>
            <person name="Cazenave R."/>
            <person name="Ahrendt S."/>
            <person name="Wang J."/>
            <person name="Lipzen A."/>
            <person name="Daum C."/>
            <person name="Barry K."/>
            <person name="Grigoriev I.V."/>
            <person name="Favel A."/>
            <person name="Rosso M.N."/>
            <person name="Martin F."/>
        </authorList>
    </citation>
    <scope>NUCLEOTIDE SEQUENCE [LARGE SCALE GENOMIC DNA]</scope>
    <source>
        <strain evidence="2 3">CIRM-BRFM 2984</strain>
    </source>
</reference>